<name>A0ABX3BLX9_9PAST</name>
<evidence type="ECO:0000313" key="2">
    <source>
        <dbReference type="EMBL" id="OEY74628.1"/>
    </source>
</evidence>
<feature type="non-terminal residue" evidence="2">
    <location>
        <position position="180"/>
    </location>
</feature>
<dbReference type="EMBL" id="MDJC01000064">
    <property type="protein sequence ID" value="OEY74628.1"/>
    <property type="molecule type" value="Genomic_DNA"/>
</dbReference>
<feature type="domain" description="Antitoxin SocA-like Panacea" evidence="1">
    <location>
        <begin position="30"/>
        <end position="122"/>
    </location>
</feature>
<dbReference type="Pfam" id="PF13274">
    <property type="entry name" value="SocA_Panacea"/>
    <property type="match status" value="1"/>
</dbReference>
<protein>
    <recommendedName>
        <fullName evidence="1">Antitoxin SocA-like Panacea domain-containing protein</fullName>
    </recommendedName>
</protein>
<organism evidence="2 3">
    <name type="scientific">Haemophilus quentini</name>
    <dbReference type="NCBI Taxonomy" id="123834"/>
    <lineage>
        <taxon>Bacteria</taxon>
        <taxon>Pseudomonadati</taxon>
        <taxon>Pseudomonadota</taxon>
        <taxon>Gammaproteobacteria</taxon>
        <taxon>Pasteurellales</taxon>
        <taxon>Pasteurellaceae</taxon>
        <taxon>Haemophilus</taxon>
    </lineage>
</organism>
<evidence type="ECO:0000313" key="3">
    <source>
        <dbReference type="Proteomes" id="UP000175677"/>
    </source>
</evidence>
<dbReference type="RefSeq" id="WP_070059080.1">
    <property type="nucleotide sequence ID" value="NZ_MDJC01000064.1"/>
</dbReference>
<evidence type="ECO:0000259" key="1">
    <source>
        <dbReference type="Pfam" id="PF13274"/>
    </source>
</evidence>
<dbReference type="InterPro" id="IPR025272">
    <property type="entry name" value="SocA_Panacea"/>
</dbReference>
<keyword evidence="3" id="KW-1185">Reference proteome</keyword>
<comment type="caution">
    <text evidence="2">The sequence shown here is derived from an EMBL/GenBank/DDBJ whole genome shotgun (WGS) entry which is preliminary data.</text>
</comment>
<accession>A0ABX3BLX9</accession>
<dbReference type="Proteomes" id="UP000175677">
    <property type="component" value="Unassembled WGS sequence"/>
</dbReference>
<gene>
    <name evidence="2" type="ORF">BFQ30_10750</name>
</gene>
<sequence length="180" mass="20933">MLTCYDVANYFLAKYGTFSKENDLISNLKLQKLVYYAQGFSIALFDEPLFNDPIEAWDYGPVVSALYQSYKTYKSDALPTPSNFDESIYPKHIGKLLDDVYCEYGQFSAWKLRDMTHEEEPWLQTYEAGKNKIISISLLKSFFRTQVGKINHYSFTYDLERITQRVNDDFDTIPNLASAK</sequence>
<reference evidence="2 3" key="1">
    <citation type="submission" date="2016-08" db="EMBL/GenBank/DDBJ databases">
        <authorList>
            <person name="Eshaghi A."/>
            <person name="Soares D."/>
            <person name="Kus J."/>
            <person name="Richardson D."/>
            <person name="Li A."/>
            <person name="Patel S.N."/>
        </authorList>
    </citation>
    <scope>NUCLEOTIDE SEQUENCE [LARGE SCALE GENOMIC DNA]</scope>
    <source>
        <strain evidence="2 3">C860</strain>
    </source>
</reference>
<proteinExistence type="predicted"/>